<evidence type="ECO:0000313" key="1">
    <source>
        <dbReference type="EMBL" id="STY93948.1"/>
    </source>
</evidence>
<dbReference type="InterPro" id="IPR032774">
    <property type="entry name" value="WG_beta_rep"/>
</dbReference>
<dbReference type="Pfam" id="PF14903">
    <property type="entry name" value="WG_beta_rep"/>
    <property type="match status" value="1"/>
</dbReference>
<name>A0A378Q174_MORBO</name>
<dbReference type="AlphaFoldDB" id="A0A378Q174"/>
<gene>
    <name evidence="1" type="ORF">NCTC9426_02683</name>
</gene>
<accession>A0A378Q174</accession>
<protein>
    <recommendedName>
        <fullName evidence="3">WG repeat-containing protein</fullName>
    </recommendedName>
</protein>
<proteinExistence type="predicted"/>
<dbReference type="Proteomes" id="UP000254133">
    <property type="component" value="Unassembled WGS sequence"/>
</dbReference>
<organism evidence="1 2">
    <name type="scientific">Moraxella bovis</name>
    <dbReference type="NCBI Taxonomy" id="476"/>
    <lineage>
        <taxon>Bacteria</taxon>
        <taxon>Pseudomonadati</taxon>
        <taxon>Pseudomonadota</taxon>
        <taxon>Gammaproteobacteria</taxon>
        <taxon>Moraxellales</taxon>
        <taxon>Moraxellaceae</taxon>
        <taxon>Moraxella</taxon>
    </lineage>
</organism>
<sequence>MWWSFGEGLIAVAKDDKWGFVNKDNKIIIPFYYDKAYEFENDKAKVELNGETFILTNRVIVCLNALTALSLIKRLFSLKFLQQFPNFAPKSAIIPHLFLQLTE</sequence>
<reference evidence="1 2" key="1">
    <citation type="submission" date="2018-06" db="EMBL/GenBank/DDBJ databases">
        <authorList>
            <consortium name="Pathogen Informatics"/>
            <person name="Doyle S."/>
        </authorList>
    </citation>
    <scope>NUCLEOTIDE SEQUENCE [LARGE SCALE GENOMIC DNA]</scope>
    <source>
        <strain evidence="1 2">NCTC9426</strain>
    </source>
</reference>
<evidence type="ECO:0000313" key="2">
    <source>
        <dbReference type="Proteomes" id="UP000254133"/>
    </source>
</evidence>
<evidence type="ECO:0008006" key="3">
    <source>
        <dbReference type="Google" id="ProtNLM"/>
    </source>
</evidence>
<dbReference type="EMBL" id="UGPZ01000003">
    <property type="protein sequence ID" value="STY93948.1"/>
    <property type="molecule type" value="Genomic_DNA"/>
</dbReference>